<protein>
    <submittedName>
        <fullName evidence="1">Uncharacterized protein</fullName>
    </submittedName>
</protein>
<organism evidence="1 2">
    <name type="scientific">Parahaliea mediterranea</name>
    <dbReference type="NCBI Taxonomy" id="651086"/>
    <lineage>
        <taxon>Bacteria</taxon>
        <taxon>Pseudomonadati</taxon>
        <taxon>Pseudomonadota</taxon>
        <taxon>Gammaproteobacteria</taxon>
        <taxon>Cellvibrionales</taxon>
        <taxon>Halieaceae</taxon>
        <taxon>Parahaliea</taxon>
    </lineage>
</organism>
<dbReference type="EMBL" id="JAFKCZ010000016">
    <property type="protein sequence ID" value="MBN7798604.1"/>
    <property type="molecule type" value="Genomic_DNA"/>
</dbReference>
<dbReference type="Proteomes" id="UP000664303">
    <property type="component" value="Unassembled WGS sequence"/>
</dbReference>
<evidence type="ECO:0000313" key="2">
    <source>
        <dbReference type="Proteomes" id="UP000664303"/>
    </source>
</evidence>
<comment type="caution">
    <text evidence="1">The sequence shown here is derived from an EMBL/GenBank/DDBJ whole genome shotgun (WGS) entry which is preliminary data.</text>
</comment>
<name>A0A939DHY7_9GAMM</name>
<proteinExistence type="predicted"/>
<sequence>MSILRDDRSVARQEVLESGWSCVDHLDELATSIDNPALERPLAALATAKRDLLEELAAAVRRAGELPVLPDRDRETLEEFVDRVSGWLVDGGSPRALLRPRLEAEQRLAELIDRHLGKQSFTSAERDILERLRNQSGDARETLGALVEAPDNSED</sequence>
<dbReference type="RefSeq" id="WP_206562050.1">
    <property type="nucleotide sequence ID" value="NZ_JAFKCZ010000016.1"/>
</dbReference>
<reference evidence="1" key="1">
    <citation type="submission" date="2021-02" db="EMBL/GenBank/DDBJ databases">
        <title>PHA producing bacteria isolated from coastal sediment in Guangdong, Shenzhen.</title>
        <authorList>
            <person name="Zheng W."/>
            <person name="Yu S."/>
            <person name="Huang Y."/>
        </authorList>
    </citation>
    <scope>NUCLEOTIDE SEQUENCE</scope>
    <source>
        <strain evidence="1">TN14-10</strain>
    </source>
</reference>
<dbReference type="AlphaFoldDB" id="A0A939DHY7"/>
<accession>A0A939DHY7</accession>
<evidence type="ECO:0000313" key="1">
    <source>
        <dbReference type="EMBL" id="MBN7798604.1"/>
    </source>
</evidence>
<gene>
    <name evidence="1" type="ORF">JYP50_18525</name>
</gene>
<keyword evidence="2" id="KW-1185">Reference proteome</keyword>